<evidence type="ECO:0000256" key="2">
    <source>
        <dbReference type="ARBA" id="ARBA00008941"/>
    </source>
</evidence>
<evidence type="ECO:0000256" key="9">
    <source>
        <dbReference type="RuleBase" id="RU367084"/>
    </source>
</evidence>
<comment type="caution">
    <text evidence="12">The sequence shown here is derived from an EMBL/GenBank/DDBJ whole genome shotgun (WGS) entry which is preliminary data.</text>
</comment>
<evidence type="ECO:0000256" key="10">
    <source>
        <dbReference type="SAM" id="MobiDB-lite"/>
    </source>
</evidence>
<feature type="compositionally biased region" description="Polar residues" evidence="10">
    <location>
        <begin position="278"/>
        <end position="290"/>
    </location>
</feature>
<evidence type="ECO:0000313" key="13">
    <source>
        <dbReference type="Proteomes" id="UP000031036"/>
    </source>
</evidence>
<feature type="compositionally biased region" description="Polar residues" evidence="10">
    <location>
        <begin position="260"/>
        <end position="269"/>
    </location>
</feature>
<evidence type="ECO:0000256" key="1">
    <source>
        <dbReference type="ARBA" id="ARBA00004236"/>
    </source>
</evidence>
<feature type="region of interest" description="Disordered" evidence="10">
    <location>
        <begin position="258"/>
        <end position="291"/>
    </location>
</feature>
<evidence type="ECO:0000259" key="11">
    <source>
        <dbReference type="PROSITE" id="PS50290"/>
    </source>
</evidence>
<dbReference type="EMBL" id="JPKZ01000831">
    <property type="protein sequence ID" value="KHN85284.1"/>
    <property type="molecule type" value="Genomic_DNA"/>
</dbReference>
<dbReference type="GO" id="GO:0005886">
    <property type="term" value="C:plasma membrane"/>
    <property type="evidence" value="ECO:0007669"/>
    <property type="project" value="UniProtKB-SubCell"/>
</dbReference>
<proteinExistence type="inferred from homology"/>
<accession>A0A0B2VV56</accession>
<dbReference type="GO" id="GO:0005524">
    <property type="term" value="F:ATP binding"/>
    <property type="evidence" value="ECO:0007669"/>
    <property type="project" value="UniProtKB-UniRule"/>
</dbReference>
<dbReference type="OrthoDB" id="5845823at2759"/>
<comment type="catalytic activity">
    <reaction evidence="9">
        <text>a 1,2-diacyl-sn-glycero-3-phospho-(1D-myo-inositol) + ATP = a 1,2-diacyl-sn-glycero-3-phospho-(1D-myo-inositol 4-phosphate) + ADP + H(+)</text>
        <dbReference type="Rhea" id="RHEA:19877"/>
        <dbReference type="ChEBI" id="CHEBI:15378"/>
        <dbReference type="ChEBI" id="CHEBI:30616"/>
        <dbReference type="ChEBI" id="CHEBI:57880"/>
        <dbReference type="ChEBI" id="CHEBI:58178"/>
        <dbReference type="ChEBI" id="CHEBI:456216"/>
        <dbReference type="EC" id="2.7.1.67"/>
    </reaction>
</comment>
<evidence type="ECO:0000256" key="7">
    <source>
        <dbReference type="ARBA" id="ARBA00022840"/>
    </source>
</evidence>
<dbReference type="PROSITE" id="PS00916">
    <property type="entry name" value="PI3_4_KINASE_2"/>
    <property type="match status" value="1"/>
</dbReference>
<keyword evidence="8 9" id="KW-0472">Membrane</keyword>
<dbReference type="EC" id="2.7.1.67" evidence="9"/>
<gene>
    <name evidence="12" type="primary">pi4k2b</name>
    <name evidence="12" type="ORF">Tcan_05363</name>
</gene>
<dbReference type="InterPro" id="IPR018936">
    <property type="entry name" value="PI3/4_kinase_CS"/>
</dbReference>
<evidence type="ECO:0000256" key="6">
    <source>
        <dbReference type="ARBA" id="ARBA00022777"/>
    </source>
</evidence>
<organism evidence="12 13">
    <name type="scientific">Toxocara canis</name>
    <name type="common">Canine roundworm</name>
    <dbReference type="NCBI Taxonomy" id="6265"/>
    <lineage>
        <taxon>Eukaryota</taxon>
        <taxon>Metazoa</taxon>
        <taxon>Ecdysozoa</taxon>
        <taxon>Nematoda</taxon>
        <taxon>Chromadorea</taxon>
        <taxon>Rhabditida</taxon>
        <taxon>Spirurina</taxon>
        <taxon>Ascaridomorpha</taxon>
        <taxon>Ascaridoidea</taxon>
        <taxon>Toxocaridae</taxon>
        <taxon>Toxocara</taxon>
    </lineage>
</organism>
<keyword evidence="13" id="KW-1185">Reference proteome</keyword>
<dbReference type="Gene3D" id="1.10.1070.20">
    <property type="match status" value="1"/>
</dbReference>
<evidence type="ECO:0000256" key="3">
    <source>
        <dbReference type="ARBA" id="ARBA00022475"/>
    </source>
</evidence>
<feature type="region of interest" description="Disordered" evidence="10">
    <location>
        <begin position="63"/>
        <end position="124"/>
    </location>
</feature>
<keyword evidence="3" id="KW-1003">Cell membrane</keyword>
<dbReference type="Proteomes" id="UP000031036">
    <property type="component" value="Unassembled WGS sequence"/>
</dbReference>
<dbReference type="GO" id="GO:0005765">
    <property type="term" value="C:lysosomal membrane"/>
    <property type="evidence" value="ECO:0007669"/>
    <property type="project" value="TreeGrafter"/>
</dbReference>
<dbReference type="Pfam" id="PF00454">
    <property type="entry name" value="PI3_PI4_kinase"/>
    <property type="match status" value="2"/>
</dbReference>
<comment type="subcellular location">
    <subcellularLocation>
        <location evidence="1">Cell membrane</location>
    </subcellularLocation>
    <subcellularLocation>
        <location evidence="9">Membrane</location>
        <topology evidence="9">Peripheral membrane protein</topology>
    </subcellularLocation>
</comment>
<dbReference type="PANTHER" id="PTHR12865">
    <property type="entry name" value="PHOSPHATIDYLINOSITOL 4-KINASE TYPE-II"/>
    <property type="match status" value="1"/>
</dbReference>
<evidence type="ECO:0000256" key="8">
    <source>
        <dbReference type="ARBA" id="ARBA00023136"/>
    </source>
</evidence>
<dbReference type="InterPro" id="IPR039756">
    <property type="entry name" value="Lsb6/PI4K2"/>
</dbReference>
<dbReference type="GO" id="GO:0005768">
    <property type="term" value="C:endosome"/>
    <property type="evidence" value="ECO:0007669"/>
    <property type="project" value="TreeGrafter"/>
</dbReference>
<sequence>MKEFQLEFEKMVVLDYIIRNTDRGNDNWLIKYEVEAVPVPPDPVPSDTHRGNDNWLIKYEVEAVPVPPDPVPSDTRECSRSDDEKTVDAPGSGCPRERSSVGKDKDISHQQGGIRLDEDNPEEPWNDVSMPSIKLAAIDNGLAFPFKHPDEWRAYPYHWAWLPMAKTPFSDETVGLVLPCVDSTEFVEELCEELREIFREDPGFDKKMFELQLSVMRGQIFNLREALRQRKSPLQLVQMQPQLIVEVKPKRNRAARILRQGQTESSPLAGSSRDESATETSYLGSSTSCAPTRAPRTWHEVYQQKVQTRSAFFTWW</sequence>
<name>A0A0B2VV56_TOXCA</name>
<dbReference type="GO" id="GO:0007030">
    <property type="term" value="P:Golgi organization"/>
    <property type="evidence" value="ECO:0007669"/>
    <property type="project" value="TreeGrafter"/>
</dbReference>
<keyword evidence="5 9" id="KW-0547">Nucleotide-binding</keyword>
<dbReference type="PROSITE" id="PS50290">
    <property type="entry name" value="PI3_4_KINASE_3"/>
    <property type="match status" value="1"/>
</dbReference>
<dbReference type="GO" id="GO:0004430">
    <property type="term" value="F:1-phosphatidylinositol 4-kinase activity"/>
    <property type="evidence" value="ECO:0007669"/>
    <property type="project" value="UniProtKB-UniRule"/>
</dbReference>
<dbReference type="STRING" id="6265.A0A0B2VV56"/>
<keyword evidence="4 9" id="KW-0808">Transferase</keyword>
<keyword evidence="6 9" id="KW-0418">Kinase</keyword>
<reference evidence="12 13" key="1">
    <citation type="submission" date="2014-11" db="EMBL/GenBank/DDBJ databases">
        <title>Genetic blueprint of the zoonotic pathogen Toxocara canis.</title>
        <authorList>
            <person name="Zhu X.-Q."/>
            <person name="Korhonen P.K."/>
            <person name="Cai H."/>
            <person name="Young N.D."/>
            <person name="Nejsum P."/>
            <person name="von Samson-Himmelstjerna G."/>
            <person name="Boag P.R."/>
            <person name="Tan P."/>
            <person name="Li Q."/>
            <person name="Min J."/>
            <person name="Yang Y."/>
            <person name="Wang X."/>
            <person name="Fang X."/>
            <person name="Hall R.S."/>
            <person name="Hofmann A."/>
            <person name="Sternberg P.W."/>
            <person name="Jex A.R."/>
            <person name="Gasser R.B."/>
        </authorList>
    </citation>
    <scope>NUCLEOTIDE SEQUENCE [LARGE SCALE GENOMIC DNA]</scope>
    <source>
        <strain evidence="12">PN_DK_2014</strain>
    </source>
</reference>
<feature type="compositionally biased region" description="Basic and acidic residues" evidence="10">
    <location>
        <begin position="74"/>
        <end position="87"/>
    </location>
</feature>
<dbReference type="InterPro" id="IPR000403">
    <property type="entry name" value="PI3/4_kinase_cat_dom"/>
</dbReference>
<protein>
    <recommendedName>
        <fullName evidence="9">Phosphatidylinositol 4-kinase type 2</fullName>
        <ecNumber evidence="9">2.7.1.67</ecNumber>
    </recommendedName>
</protein>
<dbReference type="OMA" id="CDPANAK"/>
<feature type="domain" description="PI3K/PI4K catalytic" evidence="11">
    <location>
        <begin position="1"/>
        <end position="246"/>
    </location>
</feature>
<evidence type="ECO:0000256" key="5">
    <source>
        <dbReference type="ARBA" id="ARBA00022741"/>
    </source>
</evidence>
<evidence type="ECO:0000256" key="4">
    <source>
        <dbReference type="ARBA" id="ARBA00022679"/>
    </source>
</evidence>
<dbReference type="GO" id="GO:0046854">
    <property type="term" value="P:phosphatidylinositol phosphate biosynthetic process"/>
    <property type="evidence" value="ECO:0007669"/>
    <property type="project" value="UniProtKB-UniRule"/>
</dbReference>
<feature type="compositionally biased region" description="Basic and acidic residues" evidence="10">
    <location>
        <begin position="95"/>
        <end position="108"/>
    </location>
</feature>
<evidence type="ECO:0000313" key="12">
    <source>
        <dbReference type="EMBL" id="KHN85284.1"/>
    </source>
</evidence>
<keyword evidence="7 9" id="KW-0067">ATP-binding</keyword>
<dbReference type="GO" id="GO:0005802">
    <property type="term" value="C:trans-Golgi network"/>
    <property type="evidence" value="ECO:0007669"/>
    <property type="project" value="TreeGrafter"/>
</dbReference>
<dbReference type="GO" id="GO:0007032">
    <property type="term" value="P:endosome organization"/>
    <property type="evidence" value="ECO:0007669"/>
    <property type="project" value="TreeGrafter"/>
</dbReference>
<comment type="similarity">
    <text evidence="2 9">Belongs to the PI3/PI4-kinase family. Type II PI4K subfamily.</text>
</comment>
<dbReference type="PANTHER" id="PTHR12865:SF1">
    <property type="entry name" value="PHOSPHATIDYLINOSITOL 4-KINASE TYPE 2"/>
    <property type="match status" value="1"/>
</dbReference>
<dbReference type="AlphaFoldDB" id="A0A0B2VV56"/>